<gene>
    <name evidence="4" type="ORF">EDE15_3237</name>
</gene>
<name>A0A428MLJ3_9BACT</name>
<dbReference type="PANTHER" id="PTHR22674:SF6">
    <property type="entry name" value="NTPASE KAP FAMILY P-LOOP DOMAIN-CONTAINING PROTEIN 1"/>
    <property type="match status" value="1"/>
</dbReference>
<accession>A0A428MLJ3</accession>
<feature type="domain" description="KAP NTPase" evidence="3">
    <location>
        <begin position="455"/>
        <end position="701"/>
    </location>
</feature>
<keyword evidence="2" id="KW-0812">Transmembrane</keyword>
<evidence type="ECO:0000259" key="3">
    <source>
        <dbReference type="Pfam" id="PF07693"/>
    </source>
</evidence>
<feature type="transmembrane region" description="Helical" evidence="2">
    <location>
        <begin position="551"/>
        <end position="577"/>
    </location>
</feature>
<protein>
    <submittedName>
        <fullName evidence="4">KAP-like P-loop domain-containing protein</fullName>
    </submittedName>
</protein>
<feature type="compositionally biased region" description="Polar residues" evidence="1">
    <location>
        <begin position="181"/>
        <end position="207"/>
    </location>
</feature>
<dbReference type="SUPFAM" id="SSF52540">
    <property type="entry name" value="P-loop containing nucleoside triphosphate hydrolases"/>
    <property type="match status" value="1"/>
</dbReference>
<dbReference type="InterPro" id="IPR027417">
    <property type="entry name" value="P-loop_NTPase"/>
</dbReference>
<feature type="transmembrane region" description="Helical" evidence="2">
    <location>
        <begin position="597"/>
        <end position="617"/>
    </location>
</feature>
<comment type="caution">
    <text evidence="4">The sequence shown here is derived from an EMBL/GenBank/DDBJ whole genome shotgun (WGS) entry which is preliminary data.</text>
</comment>
<evidence type="ECO:0000313" key="5">
    <source>
        <dbReference type="Proteomes" id="UP000269669"/>
    </source>
</evidence>
<evidence type="ECO:0000256" key="1">
    <source>
        <dbReference type="SAM" id="MobiDB-lite"/>
    </source>
</evidence>
<feature type="transmembrane region" description="Helical" evidence="2">
    <location>
        <begin position="930"/>
        <end position="952"/>
    </location>
</feature>
<reference evidence="4 5" key="1">
    <citation type="submission" date="2018-12" db="EMBL/GenBank/DDBJ databases">
        <title>Sequencing of bacterial isolates from soil warming experiment in Harvard Forest, Massachusetts, USA.</title>
        <authorList>
            <person name="Deangelis K."/>
        </authorList>
    </citation>
    <scope>NUCLEOTIDE SEQUENCE [LARGE SCALE GENOMIC DNA]</scope>
    <source>
        <strain evidence="4 5">EB153</strain>
    </source>
</reference>
<dbReference type="Pfam" id="PF07693">
    <property type="entry name" value="KAP_NTPase"/>
    <property type="match status" value="1"/>
</dbReference>
<organism evidence="4 5">
    <name type="scientific">Edaphobacter aggregans</name>
    <dbReference type="NCBI Taxonomy" id="570835"/>
    <lineage>
        <taxon>Bacteria</taxon>
        <taxon>Pseudomonadati</taxon>
        <taxon>Acidobacteriota</taxon>
        <taxon>Terriglobia</taxon>
        <taxon>Terriglobales</taxon>
        <taxon>Acidobacteriaceae</taxon>
        <taxon>Edaphobacter</taxon>
    </lineage>
</organism>
<dbReference type="Gene3D" id="3.40.50.300">
    <property type="entry name" value="P-loop containing nucleotide triphosphate hydrolases"/>
    <property type="match status" value="1"/>
</dbReference>
<feature type="region of interest" description="Disordered" evidence="1">
    <location>
        <begin position="138"/>
        <end position="207"/>
    </location>
</feature>
<keyword evidence="5" id="KW-1185">Reference proteome</keyword>
<feature type="transmembrane region" description="Helical" evidence="2">
    <location>
        <begin position="402"/>
        <end position="419"/>
    </location>
</feature>
<dbReference type="EMBL" id="RSDW01000001">
    <property type="protein sequence ID" value="RSL17699.1"/>
    <property type="molecule type" value="Genomic_DNA"/>
</dbReference>
<dbReference type="PANTHER" id="PTHR22674">
    <property type="entry name" value="NTPASE, KAP FAMILY P-LOOP DOMAIN-CONTAINING 1"/>
    <property type="match status" value="1"/>
</dbReference>
<feature type="compositionally biased region" description="Polar residues" evidence="1">
    <location>
        <begin position="147"/>
        <end position="160"/>
    </location>
</feature>
<evidence type="ECO:0000313" key="4">
    <source>
        <dbReference type="EMBL" id="RSL17699.1"/>
    </source>
</evidence>
<keyword evidence="2" id="KW-0472">Membrane</keyword>
<sequence>MLLLLTTPIALIQRYGPVPLKALHLTRLNVTQDHWWLRPLFLPPDSELPYIASPILAVAHNETSLWIGGQSGFLATMDDHIDGHPGPWKCLNPASRDDRSWSAGGCTVEQLQTSQSIATALRSFSPVPSVYAATEQSANANPAGVANRQSNAPPQPNTASPVKPGARIPPAPSISDKTRSVLPQPQTPSNANLLAPPSGNSSGLIQPVPITTNAELLSALNIKPQEVRTAVDESKQHPNVLALEWFSDTEAAMLTDSAILYRTFDHGLTWNPYPISLIAKPDQLKLVLNSPVNLDNSALQFVLAGQTFRYDLDKRAVASSGNTTSCEETINKITSAYDKIGFLKPSPQCVIRPNPLRAWSTLNPKGKSSLWLLTADNRSGQRLVRSEPSGLGGLSLRLPPPWYLFVALPLAGLLLYLAAMRSPAQPPTDATIANLAVSDRPLEWNDADVMDFHSIARGLSLFLRNKNTGVPLVLAINGPWGSGKSSLMNLLAARMKDVSNTITFNAWHHQSEDQLLAALLQAVRTQGLQSVWSPRGVWRRLRLILIKNSEALPAATFAIFALLGSGSIVVITTWYFLNHVLSNPATSLELRLLSEGKYVFAALVAFLGILKTVKIAVGSVIANPSSLLVSGSGSGSLKDLDAQTTFRQRFAGDFRNLTKLLKRRRIVIIIDDLDRCRPEKIREVMEAVNFLVSSGECFVVLGLARRNIEYYLGESFRSLVQRMPDDLLGKPDGEEKGVAQNDKSLRFAHSYLDKLIQIDVPVPLITGEQAREMVASAESVATLTEEELRIRYQVQLHSGRVAGTRDFLLWARKWSVPILASILLTLTLSRSIIRWDTALLNRLNSIPATKSSAAPEAGVASGPSQSTQTQSPNPGSPIPVGSETSQAPLNPATPAPNSQPNAAGAQNQVSGTATYRTVPSITTAHSLPWWLTYPFIGLLLLIFLAILLRLAFEDKETLEIDDKENFKRALYEWAPFIYLNFQSPRALKRYLNKVRFIASRQRGLNEADGIPRIKSFSEFLVKRWERIWDKATYEVVLAKASEKTADMQSIEIPDRVLVILVALECNSRTWNLLNQNSGSTNMPEAFLTGMEEETRAWWQAAPQESLLSAIRTIWPELVGHLNDYRELTGKEARTPLNSDWGT</sequence>
<proteinExistence type="predicted"/>
<dbReference type="Proteomes" id="UP000269669">
    <property type="component" value="Unassembled WGS sequence"/>
</dbReference>
<dbReference type="InterPro" id="IPR011646">
    <property type="entry name" value="KAP_P-loop"/>
</dbReference>
<feature type="compositionally biased region" description="Polar residues" evidence="1">
    <location>
        <begin position="895"/>
        <end position="908"/>
    </location>
</feature>
<keyword evidence="2" id="KW-1133">Transmembrane helix</keyword>
<dbReference type="AlphaFoldDB" id="A0A428MLJ3"/>
<evidence type="ECO:0000256" key="2">
    <source>
        <dbReference type="SAM" id="Phobius"/>
    </source>
</evidence>
<feature type="region of interest" description="Disordered" evidence="1">
    <location>
        <begin position="851"/>
        <end position="908"/>
    </location>
</feature>
<dbReference type="InterPro" id="IPR052754">
    <property type="entry name" value="NTPase_KAP_P-loop"/>
</dbReference>
<dbReference type="RefSeq" id="WP_185827197.1">
    <property type="nucleotide sequence ID" value="NZ_RSDW01000001.1"/>
</dbReference>
<feature type="compositionally biased region" description="Low complexity" evidence="1">
    <location>
        <begin position="861"/>
        <end position="873"/>
    </location>
</feature>